<dbReference type="Proteomes" id="UP000280881">
    <property type="component" value="Unassembled WGS sequence"/>
</dbReference>
<feature type="domain" description="N-acetyltransferase" evidence="1">
    <location>
        <begin position="6"/>
        <end position="93"/>
    </location>
</feature>
<proteinExistence type="predicted"/>
<dbReference type="InterPro" id="IPR045057">
    <property type="entry name" value="Gcn5-rel_NAT"/>
</dbReference>
<dbReference type="Gene3D" id="3.40.630.30">
    <property type="match status" value="1"/>
</dbReference>
<dbReference type="AlphaFoldDB" id="A0A420W5J7"/>
<evidence type="ECO:0000259" key="1">
    <source>
        <dbReference type="PROSITE" id="PS51729"/>
    </source>
</evidence>
<accession>A0A420W5J7</accession>
<protein>
    <recommendedName>
        <fullName evidence="1">N-acetyltransferase domain-containing protein</fullName>
    </recommendedName>
</protein>
<dbReference type="SUPFAM" id="SSF55729">
    <property type="entry name" value="Acyl-CoA N-acyltransferases (Nat)"/>
    <property type="match status" value="1"/>
</dbReference>
<dbReference type="PROSITE" id="PS51729">
    <property type="entry name" value="GNAT_YJDJ"/>
    <property type="match status" value="1"/>
</dbReference>
<dbReference type="PANTHER" id="PTHR31435">
    <property type="entry name" value="PROTEIN NATD1"/>
    <property type="match status" value="1"/>
</dbReference>
<sequence length="93" mass="10475">MGSSLEVKVEAGRVYIKLNSEEEAFITFGVDDEKKVLVVSTTYVPESHRGKGIAGKLTAKLVDYAQENGYKIYPLCSYTLKYLQRNRPDLLVE</sequence>
<dbReference type="InterPro" id="IPR016181">
    <property type="entry name" value="Acyl_CoA_acyltransferase"/>
</dbReference>
<dbReference type="EMBL" id="RBIE01000005">
    <property type="protein sequence ID" value="RKQ60335.1"/>
    <property type="molecule type" value="Genomic_DNA"/>
</dbReference>
<dbReference type="CDD" id="cd04301">
    <property type="entry name" value="NAT_SF"/>
    <property type="match status" value="1"/>
</dbReference>
<evidence type="ECO:0000313" key="2">
    <source>
        <dbReference type="EMBL" id="RKQ60335.1"/>
    </source>
</evidence>
<evidence type="ECO:0000313" key="3">
    <source>
        <dbReference type="Proteomes" id="UP000280881"/>
    </source>
</evidence>
<comment type="caution">
    <text evidence="2">The sequence shown here is derived from an EMBL/GenBank/DDBJ whole genome shotgun (WGS) entry which is preliminary data.</text>
</comment>
<dbReference type="OrthoDB" id="9793389at2"/>
<dbReference type="Pfam" id="PF14542">
    <property type="entry name" value="Acetyltransf_CG"/>
    <property type="match status" value="1"/>
</dbReference>
<dbReference type="PANTHER" id="PTHR31435:SF9">
    <property type="entry name" value="PROTEIN NATD1"/>
    <property type="match status" value="1"/>
</dbReference>
<organism evidence="2 3">
    <name type="scientific">Thermovibrio guaymasensis</name>
    <dbReference type="NCBI Taxonomy" id="240167"/>
    <lineage>
        <taxon>Bacteria</taxon>
        <taxon>Pseudomonadati</taxon>
        <taxon>Aquificota</taxon>
        <taxon>Aquificia</taxon>
        <taxon>Desulfurobacteriales</taxon>
        <taxon>Desulfurobacteriaceae</taxon>
        <taxon>Thermovibrio</taxon>
    </lineage>
</organism>
<dbReference type="InterPro" id="IPR031165">
    <property type="entry name" value="GNAT_YJDJ"/>
</dbReference>
<gene>
    <name evidence="2" type="ORF">C7457_1592</name>
</gene>
<keyword evidence="3" id="KW-1185">Reference proteome</keyword>
<name>A0A420W5J7_9BACT</name>
<reference evidence="2 3" key="1">
    <citation type="submission" date="2018-10" db="EMBL/GenBank/DDBJ databases">
        <title>Genomic Encyclopedia of Type Strains, Phase IV (KMG-IV): sequencing the most valuable type-strain genomes for metagenomic binning, comparative biology and taxonomic classification.</title>
        <authorList>
            <person name="Goeker M."/>
        </authorList>
    </citation>
    <scope>NUCLEOTIDE SEQUENCE [LARGE SCALE GENOMIC DNA]</scope>
    <source>
        <strain evidence="2 3">DSM 15521</strain>
    </source>
</reference>